<feature type="transmembrane region" description="Helical" evidence="7">
    <location>
        <begin position="55"/>
        <end position="77"/>
    </location>
</feature>
<feature type="transmembrane region" description="Helical" evidence="7">
    <location>
        <begin position="6"/>
        <end position="22"/>
    </location>
</feature>
<reference evidence="9 10" key="1">
    <citation type="submission" date="2018-01" db="EMBL/GenBank/DDBJ databases">
        <title>The whole genome sequencing and assembly of Paenibacillus chitinolyticus KCCM 41400 strain.</title>
        <authorList>
            <person name="Kim J.-Y."/>
            <person name="Park M.-K."/>
            <person name="Lee Y.-J."/>
            <person name="Yi H."/>
            <person name="Bahn Y.-S."/>
            <person name="Kim J.F."/>
            <person name="Lee D.-W."/>
        </authorList>
    </citation>
    <scope>NUCLEOTIDE SEQUENCE [LARGE SCALE GENOMIC DNA]</scope>
    <source>
        <strain evidence="9 10">KCCM 41400</strain>
    </source>
</reference>
<evidence type="ECO:0000313" key="9">
    <source>
        <dbReference type="EMBL" id="QAV18388.1"/>
    </source>
</evidence>
<dbReference type="GO" id="GO:0005886">
    <property type="term" value="C:plasma membrane"/>
    <property type="evidence" value="ECO:0007669"/>
    <property type="project" value="UniProtKB-SubCell"/>
</dbReference>
<dbReference type="Proteomes" id="UP001527202">
    <property type="component" value="Unassembled WGS sequence"/>
</dbReference>
<dbReference type="Proteomes" id="UP000288943">
    <property type="component" value="Chromosome"/>
</dbReference>
<keyword evidence="4 7" id="KW-0812">Transmembrane</keyword>
<evidence type="ECO:0000256" key="3">
    <source>
        <dbReference type="ARBA" id="ARBA00022475"/>
    </source>
</evidence>
<evidence type="ECO:0000256" key="7">
    <source>
        <dbReference type="SAM" id="Phobius"/>
    </source>
</evidence>
<dbReference type="RefSeq" id="WP_009675502.1">
    <property type="nucleotide sequence ID" value="NZ_BQWH01000022.1"/>
</dbReference>
<evidence type="ECO:0000313" key="10">
    <source>
        <dbReference type="Proteomes" id="UP000288943"/>
    </source>
</evidence>
<sequence length="86" mass="8770">MIGFIITIIMAVVIGIIGDAIVRSNMPGGILGSMLAGFVGAWLGSLLLGSWGPEIGGFSVIPAIIGAALFVFLIGLASRAFHRTNA</sequence>
<comment type="subcellular location">
    <subcellularLocation>
        <location evidence="1">Cell membrane</location>
        <topology evidence="1">Multi-pass membrane protein</topology>
    </subcellularLocation>
</comment>
<evidence type="ECO:0000256" key="4">
    <source>
        <dbReference type="ARBA" id="ARBA00022692"/>
    </source>
</evidence>
<evidence type="ECO:0000313" key="8">
    <source>
        <dbReference type="EMBL" id="MCY9594361.1"/>
    </source>
</evidence>
<dbReference type="OrthoDB" id="1632160at2"/>
<gene>
    <name evidence="8" type="ORF">M5X16_01030</name>
    <name evidence="9" type="ORF">PC41400_12180</name>
</gene>
<accession>A0A410WVF8</accession>
<reference evidence="8 11" key="2">
    <citation type="submission" date="2022-05" db="EMBL/GenBank/DDBJ databases">
        <title>Genome Sequencing of Bee-Associated Microbes.</title>
        <authorList>
            <person name="Dunlap C."/>
        </authorList>
    </citation>
    <scope>NUCLEOTIDE SEQUENCE [LARGE SCALE GENOMIC DNA]</scope>
    <source>
        <strain evidence="8 11">NRRL B-23120</strain>
    </source>
</reference>
<evidence type="ECO:0000256" key="6">
    <source>
        <dbReference type="ARBA" id="ARBA00023136"/>
    </source>
</evidence>
<dbReference type="GeneID" id="95375568"/>
<dbReference type="EMBL" id="CP026520">
    <property type="protein sequence ID" value="QAV18388.1"/>
    <property type="molecule type" value="Genomic_DNA"/>
</dbReference>
<comment type="similarity">
    <text evidence="2">Belongs to the UPF0410 family.</text>
</comment>
<dbReference type="KEGG" id="pchi:PC41400_12180"/>
<dbReference type="Pfam" id="PF04226">
    <property type="entry name" value="Transgly_assoc"/>
    <property type="match status" value="1"/>
</dbReference>
<feature type="transmembrane region" description="Helical" evidence="7">
    <location>
        <begin position="29"/>
        <end position="49"/>
    </location>
</feature>
<keyword evidence="11" id="KW-1185">Reference proteome</keyword>
<evidence type="ECO:0000256" key="5">
    <source>
        <dbReference type="ARBA" id="ARBA00022989"/>
    </source>
</evidence>
<dbReference type="PANTHER" id="PTHR33884:SF3">
    <property type="entry name" value="UPF0410 PROTEIN YMGE"/>
    <property type="match status" value="1"/>
</dbReference>
<keyword evidence="5 7" id="KW-1133">Transmembrane helix</keyword>
<evidence type="ECO:0000256" key="1">
    <source>
        <dbReference type="ARBA" id="ARBA00004651"/>
    </source>
</evidence>
<evidence type="ECO:0000256" key="2">
    <source>
        <dbReference type="ARBA" id="ARBA00011006"/>
    </source>
</evidence>
<dbReference type="InterPro" id="IPR007341">
    <property type="entry name" value="Transgly_assoc"/>
</dbReference>
<evidence type="ECO:0000313" key="11">
    <source>
        <dbReference type="Proteomes" id="UP001527202"/>
    </source>
</evidence>
<keyword evidence="6 7" id="KW-0472">Membrane</keyword>
<organism evidence="9 10">
    <name type="scientific">Paenibacillus chitinolyticus</name>
    <dbReference type="NCBI Taxonomy" id="79263"/>
    <lineage>
        <taxon>Bacteria</taxon>
        <taxon>Bacillati</taxon>
        <taxon>Bacillota</taxon>
        <taxon>Bacilli</taxon>
        <taxon>Bacillales</taxon>
        <taxon>Paenibacillaceae</taxon>
        <taxon>Paenibacillus</taxon>
    </lineage>
</organism>
<dbReference type="PANTHER" id="PTHR33884">
    <property type="entry name" value="UPF0410 PROTEIN YMGE"/>
    <property type="match status" value="1"/>
</dbReference>
<dbReference type="EMBL" id="JAMDMJ010000001">
    <property type="protein sequence ID" value="MCY9594361.1"/>
    <property type="molecule type" value="Genomic_DNA"/>
</dbReference>
<dbReference type="AlphaFoldDB" id="A0A410WVF8"/>
<protein>
    <submittedName>
        <fullName evidence="9">GlsB/YeaQ/YmgE family stress response membrane protein</fullName>
    </submittedName>
</protein>
<proteinExistence type="inferred from homology"/>
<keyword evidence="3" id="KW-1003">Cell membrane</keyword>
<name>A0A410WVF8_9BACL</name>